<sequence length="42" mass="4493">MGAAYADAVSECAALGRDELREASRGRPGYFGSRLKAAFDQK</sequence>
<comment type="caution">
    <text evidence="1">The sequence shown here is derived from an EMBL/GenBank/DDBJ whole genome shotgun (WGS) entry which is preliminary data.</text>
</comment>
<accession>A0A7W7L8Y0</accession>
<gene>
    <name evidence="1" type="ORF">FHS38_001847</name>
</gene>
<organism evidence="1 2">
    <name type="scientific">Streptomyces netropsis</name>
    <name type="common">Streptoverticillium netropsis</name>
    <dbReference type="NCBI Taxonomy" id="55404"/>
    <lineage>
        <taxon>Bacteria</taxon>
        <taxon>Bacillati</taxon>
        <taxon>Actinomycetota</taxon>
        <taxon>Actinomycetes</taxon>
        <taxon>Kitasatosporales</taxon>
        <taxon>Streptomycetaceae</taxon>
        <taxon>Streptomyces</taxon>
    </lineage>
</organism>
<keyword evidence="2" id="KW-1185">Reference proteome</keyword>
<dbReference type="Proteomes" id="UP000556436">
    <property type="component" value="Unassembled WGS sequence"/>
</dbReference>
<proteinExistence type="predicted"/>
<dbReference type="AlphaFoldDB" id="A0A7W7L8Y0"/>
<evidence type="ECO:0000313" key="1">
    <source>
        <dbReference type="EMBL" id="MBB4885818.1"/>
    </source>
</evidence>
<dbReference type="EMBL" id="JACHJG010000003">
    <property type="protein sequence ID" value="MBB4885818.1"/>
    <property type="molecule type" value="Genomic_DNA"/>
</dbReference>
<name>A0A7W7L8Y0_STRNE</name>
<protein>
    <submittedName>
        <fullName evidence="1">Uncharacterized protein</fullName>
    </submittedName>
</protein>
<reference evidence="1 2" key="1">
    <citation type="submission" date="2020-08" db="EMBL/GenBank/DDBJ databases">
        <title>Genomic Encyclopedia of Type Strains, Phase III (KMG-III): the genomes of soil and plant-associated and newly described type strains.</title>
        <authorList>
            <person name="Whitman W."/>
        </authorList>
    </citation>
    <scope>NUCLEOTIDE SEQUENCE [LARGE SCALE GENOMIC DNA]</scope>
    <source>
        <strain evidence="1 2">CECT 3265</strain>
    </source>
</reference>
<evidence type="ECO:0000313" key="2">
    <source>
        <dbReference type="Proteomes" id="UP000556436"/>
    </source>
</evidence>